<organism evidence="1 2">
    <name type="scientific">Cotesia glomerata</name>
    <name type="common">Lepidopteran parasitic wasp</name>
    <name type="synonym">Apanteles glomeratus</name>
    <dbReference type="NCBI Taxonomy" id="32391"/>
    <lineage>
        <taxon>Eukaryota</taxon>
        <taxon>Metazoa</taxon>
        <taxon>Ecdysozoa</taxon>
        <taxon>Arthropoda</taxon>
        <taxon>Hexapoda</taxon>
        <taxon>Insecta</taxon>
        <taxon>Pterygota</taxon>
        <taxon>Neoptera</taxon>
        <taxon>Endopterygota</taxon>
        <taxon>Hymenoptera</taxon>
        <taxon>Apocrita</taxon>
        <taxon>Ichneumonoidea</taxon>
        <taxon>Braconidae</taxon>
        <taxon>Microgastrinae</taxon>
        <taxon>Cotesia</taxon>
    </lineage>
</organism>
<gene>
    <name evidence="1" type="ORF">KQX54_017324</name>
</gene>
<evidence type="ECO:0000313" key="1">
    <source>
        <dbReference type="EMBL" id="KAH0561516.1"/>
    </source>
</evidence>
<dbReference type="EMBL" id="JAHXZJ010000374">
    <property type="protein sequence ID" value="KAH0561516.1"/>
    <property type="molecule type" value="Genomic_DNA"/>
</dbReference>
<keyword evidence="2" id="KW-1185">Reference proteome</keyword>
<dbReference type="Proteomes" id="UP000826195">
    <property type="component" value="Unassembled WGS sequence"/>
</dbReference>
<dbReference type="AlphaFoldDB" id="A0AAV7IIX8"/>
<protein>
    <submittedName>
        <fullName evidence="1">Uncharacterized protein</fullName>
    </submittedName>
</protein>
<name>A0AAV7IIX8_COTGL</name>
<reference evidence="1 2" key="1">
    <citation type="journal article" date="2021" name="J. Hered.">
        <title>A chromosome-level genome assembly of the parasitoid wasp, Cotesia glomerata (Hymenoptera: Braconidae).</title>
        <authorList>
            <person name="Pinto B.J."/>
            <person name="Weis J.J."/>
            <person name="Gamble T."/>
            <person name="Ode P.J."/>
            <person name="Paul R."/>
            <person name="Zaspel J.M."/>
        </authorList>
    </citation>
    <scope>NUCLEOTIDE SEQUENCE [LARGE SCALE GENOMIC DNA]</scope>
    <source>
        <strain evidence="1">CgM1</strain>
    </source>
</reference>
<evidence type="ECO:0000313" key="2">
    <source>
        <dbReference type="Proteomes" id="UP000826195"/>
    </source>
</evidence>
<sequence>MGKTPFQMEEVICKWLEARIQFLVRMYGCTDVLSLVYLCLEIDILSFSDGRIYLQVVGNRNSILGTDLRMYGHLVTQQWLGFYEDFFL</sequence>
<proteinExistence type="predicted"/>
<accession>A0AAV7IIX8</accession>
<comment type="caution">
    <text evidence="1">The sequence shown here is derived from an EMBL/GenBank/DDBJ whole genome shotgun (WGS) entry which is preliminary data.</text>
</comment>